<organism evidence="3 4">
    <name type="scientific">Streptomyces chiangmaiensis</name>
    <dbReference type="NCBI Taxonomy" id="766497"/>
    <lineage>
        <taxon>Bacteria</taxon>
        <taxon>Bacillati</taxon>
        <taxon>Actinomycetota</taxon>
        <taxon>Actinomycetes</taxon>
        <taxon>Kitasatosporales</taxon>
        <taxon>Streptomycetaceae</taxon>
        <taxon>Streptomyces</taxon>
    </lineage>
</organism>
<proteinExistence type="predicted"/>
<sequence>MKRTTRIGVTALSSMLLAGAMTGGLTVGAGSAAAAEAAAFRKAPPAPCTHSQLVANSAHRIGSVQVKVTVVNEGPEPCMLKGFPTVALAGLGSPQKNKPLGVMAQGTATPVQLAVGGRASTQLTFTPVLGEAGGYCASGVEPSVAPTIVVGVAGGWQQLAPDDGGDFALCGNTVRATAFGAAGS</sequence>
<evidence type="ECO:0000256" key="1">
    <source>
        <dbReference type="SAM" id="SignalP"/>
    </source>
</evidence>
<feature type="domain" description="DUF4232" evidence="2">
    <location>
        <begin position="48"/>
        <end position="179"/>
    </location>
</feature>
<accession>A0ABU7FA94</accession>
<keyword evidence="4" id="KW-1185">Reference proteome</keyword>
<dbReference type="InterPro" id="IPR025326">
    <property type="entry name" value="DUF4232"/>
</dbReference>
<feature type="signal peptide" evidence="1">
    <location>
        <begin position="1"/>
        <end position="20"/>
    </location>
</feature>
<keyword evidence="1" id="KW-0732">Signal</keyword>
<feature type="chain" id="PRO_5046316368" evidence="1">
    <location>
        <begin position="21"/>
        <end position="184"/>
    </location>
</feature>
<reference evidence="3" key="1">
    <citation type="submission" date="2024-01" db="EMBL/GenBank/DDBJ databases">
        <title>First draft genome sequence data of TA4-1, the type strain of Gram-positive actinobacterium Streptomyces chiangmaiensis.</title>
        <authorList>
            <person name="Yasawong M."/>
            <person name="Nantapong N."/>
        </authorList>
    </citation>
    <scope>NUCLEOTIDE SEQUENCE</scope>
    <source>
        <strain evidence="3">TA4-1</strain>
    </source>
</reference>
<name>A0ABU7FA94_9ACTN</name>
<dbReference type="Proteomes" id="UP001333996">
    <property type="component" value="Unassembled WGS sequence"/>
</dbReference>
<dbReference type="EMBL" id="JAYWVC010000005">
    <property type="protein sequence ID" value="MED7820993.1"/>
    <property type="molecule type" value="Genomic_DNA"/>
</dbReference>
<evidence type="ECO:0000313" key="4">
    <source>
        <dbReference type="Proteomes" id="UP001333996"/>
    </source>
</evidence>
<evidence type="ECO:0000313" key="3">
    <source>
        <dbReference type="EMBL" id="MED7820993.1"/>
    </source>
</evidence>
<dbReference type="RefSeq" id="WP_329504877.1">
    <property type="nucleotide sequence ID" value="NZ_BAAAYZ010000218.1"/>
</dbReference>
<dbReference type="Pfam" id="PF14016">
    <property type="entry name" value="DUF4232"/>
    <property type="match status" value="1"/>
</dbReference>
<gene>
    <name evidence="3" type="ORF">VXC91_03055</name>
</gene>
<protein>
    <submittedName>
        <fullName evidence="3">DUF4232 domain-containing protein</fullName>
    </submittedName>
</protein>
<comment type="caution">
    <text evidence="3">The sequence shown here is derived from an EMBL/GenBank/DDBJ whole genome shotgun (WGS) entry which is preliminary data.</text>
</comment>
<evidence type="ECO:0000259" key="2">
    <source>
        <dbReference type="Pfam" id="PF14016"/>
    </source>
</evidence>